<keyword evidence="4" id="KW-1185">Reference proteome</keyword>
<organism evidence="3 4">
    <name type="scientific">Pseudoxanthomonas kaohsiungensis</name>
    <dbReference type="NCBI Taxonomy" id="283923"/>
    <lineage>
        <taxon>Bacteria</taxon>
        <taxon>Pseudomonadati</taxon>
        <taxon>Pseudomonadota</taxon>
        <taxon>Gammaproteobacteria</taxon>
        <taxon>Lysobacterales</taxon>
        <taxon>Lysobacteraceae</taxon>
        <taxon>Pseudoxanthomonas</taxon>
    </lineage>
</organism>
<accession>A0ABW3LV84</accession>
<proteinExistence type="predicted"/>
<feature type="transmembrane region" description="Helical" evidence="1">
    <location>
        <begin position="21"/>
        <end position="43"/>
    </location>
</feature>
<keyword evidence="1" id="KW-1133">Transmembrane helix</keyword>
<evidence type="ECO:0000256" key="1">
    <source>
        <dbReference type="SAM" id="Phobius"/>
    </source>
</evidence>
<comment type="caution">
    <text evidence="3">The sequence shown here is derived from an EMBL/GenBank/DDBJ whole genome shotgun (WGS) entry which is preliminary data.</text>
</comment>
<keyword evidence="1" id="KW-0812">Transmembrane</keyword>
<evidence type="ECO:0000313" key="3">
    <source>
        <dbReference type="EMBL" id="MFD1041164.1"/>
    </source>
</evidence>
<reference evidence="4" key="1">
    <citation type="journal article" date="2019" name="Int. J. Syst. Evol. Microbiol.">
        <title>The Global Catalogue of Microorganisms (GCM) 10K type strain sequencing project: providing services to taxonomists for standard genome sequencing and annotation.</title>
        <authorList>
            <consortium name="The Broad Institute Genomics Platform"/>
            <consortium name="The Broad Institute Genome Sequencing Center for Infectious Disease"/>
            <person name="Wu L."/>
            <person name="Ma J."/>
        </authorList>
    </citation>
    <scope>NUCLEOTIDE SEQUENCE [LARGE SCALE GENOMIC DNA]</scope>
    <source>
        <strain evidence="4">CCUG 55854</strain>
    </source>
</reference>
<name>A0ABW3LV84_9GAMM</name>
<dbReference type="Proteomes" id="UP001597033">
    <property type="component" value="Unassembled WGS sequence"/>
</dbReference>
<sequence>MHPKPKSHGFRPGSGRPSRQGGAALYVALMILVLLALIGIVGMQVAGLQERMAANYLATNVAFQTAEADVRLRECFIEGVVNRDGVCAAGTAPIQQSCEDGFDPSDWAAGLSNLVPQANWVSIREIGQCISGNADMDMGVRPVTEDPNRVFQVTTYATNPAATANAAVDTIFRP</sequence>
<dbReference type="Pfam" id="PF14341">
    <property type="entry name" value="PilX_N"/>
    <property type="match status" value="1"/>
</dbReference>
<dbReference type="EMBL" id="JBHTKN010000001">
    <property type="protein sequence ID" value="MFD1041164.1"/>
    <property type="molecule type" value="Genomic_DNA"/>
</dbReference>
<feature type="domain" description="Type 4 fimbrial biogenesis protein PilX N-terminal" evidence="2">
    <location>
        <begin position="22"/>
        <end position="70"/>
    </location>
</feature>
<dbReference type="RefSeq" id="WP_162376804.1">
    <property type="nucleotide sequence ID" value="NZ_JBHTKN010000001.1"/>
</dbReference>
<evidence type="ECO:0000259" key="2">
    <source>
        <dbReference type="Pfam" id="PF14341"/>
    </source>
</evidence>
<evidence type="ECO:0000313" key="4">
    <source>
        <dbReference type="Proteomes" id="UP001597033"/>
    </source>
</evidence>
<protein>
    <submittedName>
        <fullName evidence="3">PilX N-terminal domain-containing pilus assembly protein</fullName>
    </submittedName>
</protein>
<gene>
    <name evidence="3" type="ORF">ACFQ2N_02205</name>
</gene>
<dbReference type="InterPro" id="IPR025746">
    <property type="entry name" value="PilX_N_dom"/>
</dbReference>
<keyword evidence="1" id="KW-0472">Membrane</keyword>